<dbReference type="Pfam" id="PF02894">
    <property type="entry name" value="GFO_IDH_MocA_C"/>
    <property type="match status" value="1"/>
</dbReference>
<evidence type="ECO:0000256" key="2">
    <source>
        <dbReference type="ARBA" id="ARBA00023002"/>
    </source>
</evidence>
<dbReference type="AlphaFoldDB" id="A0A448T6Y7"/>
<keyword evidence="2 5" id="KW-0560">Oxidoreductase</keyword>
<reference evidence="5" key="1">
    <citation type="submission" date="2018-12" db="EMBL/GenBank/DDBJ databases">
        <authorList>
            <consortium name="Pathogen Informatics"/>
        </authorList>
    </citation>
    <scope>NUCLEOTIDE SEQUENCE [LARGE SCALE GENOMIC DNA]</scope>
    <source>
        <strain evidence="5">NCTC10643</strain>
    </source>
</reference>
<evidence type="ECO:0000259" key="3">
    <source>
        <dbReference type="Pfam" id="PF01408"/>
    </source>
</evidence>
<protein>
    <submittedName>
        <fullName evidence="5">Uncharacterized oxidoreductase yvaA</fullName>
        <ecNumber evidence="5">1.-.-.-</ecNumber>
    </submittedName>
</protein>
<dbReference type="EC" id="1.-.-.-" evidence="5"/>
<comment type="similarity">
    <text evidence="1">Belongs to the Gfo/Idh/MocA family.</text>
</comment>
<feature type="domain" description="Gfo/Idh/MocA-like oxidoreductase C-terminal" evidence="4">
    <location>
        <begin position="132"/>
        <end position="347"/>
    </location>
</feature>
<evidence type="ECO:0000313" key="6">
    <source>
        <dbReference type="Proteomes" id="UP000271188"/>
    </source>
</evidence>
<dbReference type="InterPro" id="IPR000683">
    <property type="entry name" value="Gfo/Idh/MocA-like_OxRdtase_N"/>
</dbReference>
<organism evidence="5 6">
    <name type="scientific">Mannheimia haemolytica</name>
    <name type="common">Pasteurella haemolytica</name>
    <dbReference type="NCBI Taxonomy" id="75985"/>
    <lineage>
        <taxon>Bacteria</taxon>
        <taxon>Pseudomonadati</taxon>
        <taxon>Pseudomonadota</taxon>
        <taxon>Gammaproteobacteria</taxon>
        <taxon>Pasteurellales</taxon>
        <taxon>Pasteurellaceae</taxon>
        <taxon>Mannheimia</taxon>
    </lineage>
</organism>
<dbReference type="Proteomes" id="UP000271188">
    <property type="component" value="Chromosome"/>
</dbReference>
<accession>A0A448T6Y7</accession>
<proteinExistence type="inferred from homology"/>
<dbReference type="RefSeq" id="WP_126301451.1">
    <property type="nucleotide sequence ID" value="NZ_LR134495.1"/>
</dbReference>
<evidence type="ECO:0000256" key="1">
    <source>
        <dbReference type="ARBA" id="ARBA00010928"/>
    </source>
</evidence>
<evidence type="ECO:0000313" key="5">
    <source>
        <dbReference type="EMBL" id="VEI75750.1"/>
    </source>
</evidence>
<dbReference type="GO" id="GO:0000166">
    <property type="term" value="F:nucleotide binding"/>
    <property type="evidence" value="ECO:0007669"/>
    <property type="project" value="InterPro"/>
</dbReference>
<dbReference type="SUPFAM" id="SSF51735">
    <property type="entry name" value="NAD(P)-binding Rossmann-fold domains"/>
    <property type="match status" value="1"/>
</dbReference>
<dbReference type="InterPro" id="IPR036291">
    <property type="entry name" value="NAD(P)-bd_dom_sf"/>
</dbReference>
<dbReference type="InterPro" id="IPR051317">
    <property type="entry name" value="Gfo/Idh/MocA_oxidoreduct"/>
</dbReference>
<name>A0A448T6Y7_MANHA</name>
<dbReference type="EMBL" id="LR134495">
    <property type="protein sequence ID" value="VEI75750.1"/>
    <property type="molecule type" value="Genomic_DNA"/>
</dbReference>
<gene>
    <name evidence="5" type="primary">yvaA</name>
    <name evidence="5" type="ORF">NCTC10643_00602</name>
</gene>
<dbReference type="PANTHER" id="PTHR43708:SF5">
    <property type="entry name" value="CONSERVED EXPRESSED OXIDOREDUCTASE (EUROFUNG)-RELATED"/>
    <property type="match status" value="1"/>
</dbReference>
<dbReference type="Gene3D" id="3.30.360.10">
    <property type="entry name" value="Dihydrodipicolinate Reductase, domain 2"/>
    <property type="match status" value="1"/>
</dbReference>
<dbReference type="PANTHER" id="PTHR43708">
    <property type="entry name" value="CONSERVED EXPRESSED OXIDOREDUCTASE (EUROFUNG)"/>
    <property type="match status" value="1"/>
</dbReference>
<dbReference type="Gene3D" id="3.40.50.720">
    <property type="entry name" value="NAD(P)-binding Rossmann-like Domain"/>
    <property type="match status" value="1"/>
</dbReference>
<evidence type="ECO:0000259" key="4">
    <source>
        <dbReference type="Pfam" id="PF02894"/>
    </source>
</evidence>
<dbReference type="GO" id="GO:0016491">
    <property type="term" value="F:oxidoreductase activity"/>
    <property type="evidence" value="ECO:0007669"/>
    <property type="project" value="UniProtKB-KW"/>
</dbReference>
<sequence length="347" mass="39063">MQPINIAIAGAGFSSKVFHIPFFKQDSRFNIVKVYERTSNNAAEWLPNAETVRDFKALLTSEIDLVVITTPNQTHYQMVKEALLADKHVLVEKPLVASVVEAQELSTLAKQRGKVLYVYQNRRWDSHIATAKSIIEQGLLGEIVDAEIRFDRYAKAKNSKVWKEAGDRGTGLVYDLGVHLIDQAVYLFGKPQAVYADVRYQHDGALVDDNFDIQLYYANGFKIVLKASKYAREPSPTFVLHGKLGSYVKQNADNQEELLKNGVQPVGESWNAEPQEAWGILHTEVEDNVVRQPYPNSVASYQNLVDDLYQVIAHNAEPIIKLDEVIFVLSVIESVFESAKSGRKIQL</sequence>
<dbReference type="InterPro" id="IPR004104">
    <property type="entry name" value="Gfo/Idh/MocA-like_OxRdtase_C"/>
</dbReference>
<dbReference type="Pfam" id="PF01408">
    <property type="entry name" value="GFO_IDH_MocA"/>
    <property type="match status" value="1"/>
</dbReference>
<feature type="domain" description="Gfo/Idh/MocA-like oxidoreductase N-terminal" evidence="3">
    <location>
        <begin position="4"/>
        <end position="119"/>
    </location>
</feature>